<dbReference type="Gene3D" id="2.40.170.20">
    <property type="entry name" value="TonB-dependent receptor, beta-barrel domain"/>
    <property type="match status" value="1"/>
</dbReference>
<dbReference type="OrthoDB" id="9812454at2"/>
<dbReference type="InterPro" id="IPR037066">
    <property type="entry name" value="Plug_dom_sf"/>
</dbReference>
<evidence type="ECO:0008006" key="6">
    <source>
        <dbReference type="Google" id="ProtNLM"/>
    </source>
</evidence>
<dbReference type="SUPFAM" id="SSF56935">
    <property type="entry name" value="Porins"/>
    <property type="match status" value="1"/>
</dbReference>
<organism evidence="4 5">
    <name type="scientific">Melioribacter roseus (strain DSM 23840 / JCM 17771 / VKM B-2668 / P3M-2)</name>
    <dbReference type="NCBI Taxonomy" id="1191523"/>
    <lineage>
        <taxon>Bacteria</taxon>
        <taxon>Pseudomonadati</taxon>
        <taxon>Ignavibacteriota</taxon>
        <taxon>Ignavibacteria</taxon>
        <taxon>Ignavibacteriales</taxon>
        <taxon>Melioribacteraceae</taxon>
        <taxon>Melioribacter</taxon>
    </lineage>
</organism>
<dbReference type="EMBL" id="CP003557">
    <property type="protein sequence ID" value="AFN74651.1"/>
    <property type="molecule type" value="Genomic_DNA"/>
</dbReference>
<dbReference type="Proteomes" id="UP000009011">
    <property type="component" value="Chromosome"/>
</dbReference>
<dbReference type="eggNOG" id="COG4206">
    <property type="taxonomic scope" value="Bacteria"/>
</dbReference>
<keyword evidence="5" id="KW-1185">Reference proteome</keyword>
<evidence type="ECO:0000256" key="2">
    <source>
        <dbReference type="ARBA" id="ARBA00023136"/>
    </source>
</evidence>
<dbReference type="RefSeq" id="WP_014856085.1">
    <property type="nucleotide sequence ID" value="NC_018178.1"/>
</dbReference>
<evidence type="ECO:0000256" key="1">
    <source>
        <dbReference type="ARBA" id="ARBA00004442"/>
    </source>
</evidence>
<name>I7A424_MELRP</name>
<proteinExistence type="predicted"/>
<dbReference type="Pfam" id="PF14121">
    <property type="entry name" value="Porin_10"/>
    <property type="match status" value="1"/>
</dbReference>
<dbReference type="InterPro" id="IPR036942">
    <property type="entry name" value="Beta-barrel_TonB_sf"/>
</dbReference>
<keyword evidence="2" id="KW-0472">Membrane</keyword>
<comment type="subcellular location">
    <subcellularLocation>
        <location evidence="1">Cell outer membrane</location>
    </subcellularLocation>
</comment>
<keyword evidence="3" id="KW-0998">Cell outer membrane</keyword>
<accession>I7A424</accession>
<evidence type="ECO:0000313" key="5">
    <source>
        <dbReference type="Proteomes" id="UP000009011"/>
    </source>
</evidence>
<dbReference type="InterPro" id="IPR025631">
    <property type="entry name" value="Porin_10"/>
</dbReference>
<protein>
    <recommendedName>
        <fullName evidence="6">TonB-dependent receptor plug domain-containing protein</fullName>
    </recommendedName>
</protein>
<dbReference type="TCDB" id="1.B.14.15.5">
    <property type="family name" value="the outer membrane receptor (omr) family"/>
</dbReference>
<sequence>MRRILALVIISFVIIKGQTDSTLHKTDDLIDINDNSISKKYINFSDYRYPGDFFKLMPFGFLRDLGTVGQPSEYILYGEGFNNISVLNDGVFLNDRIFNAFDLNLFQSESLEKIELIPLARGFLYGANNNSTAINFVSRKYLHERPYTRLRYYQAPYDEGFIDGYFSSNFAEKLNISFELTNQSTSPRYPNSDYGLWSFALRARYKLNDSSFTFLSYKYSKTITQLNGGVNIDSAVSSPFDYENPVIYNPILAPVNFYYRYQKSTLRYFDAGIKSYLGSNAPYKISFFLRSHLNEYRQNDTTYFITQSGIDTIIRDNGSMSAGLNYNQSLNFGAFKLFSINQFEYTSFSSPLIDEDKLTVLASSLIGATEIMRGKLKLSFFGKYLNYNGDSHLGYGADFSLRILSGFIFYAGYSNFSKPYNPYEKSLFGESDKQIYHNVEIKLSYYSPLMNAEASYFRKDIKNRLIMTESGFISKNILIDGANLRASLKLWKFLFETNSSYYFNREGRNSLGLPEIISTGGIYYVDTLFNNNLNLKTGFNFYIYGRRPGIYYDLEKMISASWPIYKDDDYLFKSSNQIDFFLAGQLQERAILYFVFENLLNSKYFIVPYYPKQERSVRFGVAWEFFD</sequence>
<evidence type="ECO:0000256" key="3">
    <source>
        <dbReference type="ARBA" id="ARBA00023237"/>
    </source>
</evidence>
<dbReference type="AlphaFoldDB" id="I7A424"/>
<dbReference type="Gene3D" id="2.170.130.10">
    <property type="entry name" value="TonB-dependent receptor, plug domain"/>
    <property type="match status" value="1"/>
</dbReference>
<reference evidence="4 5" key="1">
    <citation type="journal article" date="2013" name="PLoS ONE">
        <title>Genomic analysis of Melioribacter roseus, facultatively anaerobic organotrophic bacterium representing a novel deep lineage within Bacteriodetes/Chlorobi group.</title>
        <authorList>
            <person name="Kadnikov V.V."/>
            <person name="Mardanov A.V."/>
            <person name="Podosokorskaya O.A."/>
            <person name="Gavrilov S.N."/>
            <person name="Kublanov I.V."/>
            <person name="Beletsky A.V."/>
            <person name="Bonch-Osmolovskaya E.A."/>
            <person name="Ravin N.V."/>
        </authorList>
    </citation>
    <scope>NUCLEOTIDE SEQUENCE [LARGE SCALE GENOMIC DNA]</scope>
    <source>
        <strain evidence="5">JCM 17771 / P3M-2</strain>
    </source>
</reference>
<dbReference type="HOGENOM" id="CLU_421381_0_0_10"/>
<dbReference type="GO" id="GO:0009279">
    <property type="term" value="C:cell outer membrane"/>
    <property type="evidence" value="ECO:0007669"/>
    <property type="project" value="UniProtKB-SubCell"/>
</dbReference>
<gene>
    <name evidence="4" type="ordered locus">MROS_1414</name>
</gene>
<evidence type="ECO:0000313" key="4">
    <source>
        <dbReference type="EMBL" id="AFN74651.1"/>
    </source>
</evidence>
<dbReference type="KEGG" id="mro:MROS_1414"/>